<evidence type="ECO:0000256" key="6">
    <source>
        <dbReference type="ARBA" id="ARBA00023136"/>
    </source>
</evidence>
<comment type="caution">
    <text evidence="9">The sequence shown here is derived from an EMBL/GenBank/DDBJ whole genome shotgun (WGS) entry which is preliminary data.</text>
</comment>
<accession>A0A5C6ALE8</accession>
<dbReference type="PANTHER" id="PTHR30558:SF3">
    <property type="entry name" value="BIOPOLYMER TRANSPORT PROTEIN EXBD-RELATED"/>
    <property type="match status" value="1"/>
</dbReference>
<dbReference type="EMBL" id="SJPR01000001">
    <property type="protein sequence ID" value="TWU00308.1"/>
    <property type="molecule type" value="Genomic_DNA"/>
</dbReference>
<dbReference type="OrthoDB" id="9789920at2"/>
<comment type="similarity">
    <text evidence="2 7">Belongs to the ExbD/TolR family.</text>
</comment>
<keyword evidence="5 8" id="KW-1133">Transmembrane helix</keyword>
<evidence type="ECO:0000256" key="2">
    <source>
        <dbReference type="ARBA" id="ARBA00005811"/>
    </source>
</evidence>
<dbReference type="InterPro" id="IPR003400">
    <property type="entry name" value="ExbD"/>
</dbReference>
<keyword evidence="7" id="KW-0813">Transport</keyword>
<dbReference type="AlphaFoldDB" id="A0A5C6ALE8"/>
<dbReference type="GO" id="GO:0005886">
    <property type="term" value="C:plasma membrane"/>
    <property type="evidence" value="ECO:0007669"/>
    <property type="project" value="UniProtKB-SubCell"/>
</dbReference>
<organism evidence="9 10">
    <name type="scientific">Botrimarina colliarenosi</name>
    <dbReference type="NCBI Taxonomy" id="2528001"/>
    <lineage>
        <taxon>Bacteria</taxon>
        <taxon>Pseudomonadati</taxon>
        <taxon>Planctomycetota</taxon>
        <taxon>Planctomycetia</taxon>
        <taxon>Pirellulales</taxon>
        <taxon>Lacipirellulaceae</taxon>
        <taxon>Botrimarina</taxon>
    </lineage>
</organism>
<keyword evidence="10" id="KW-1185">Reference proteome</keyword>
<dbReference type="GO" id="GO:0015031">
    <property type="term" value="P:protein transport"/>
    <property type="evidence" value="ECO:0007669"/>
    <property type="project" value="UniProtKB-KW"/>
</dbReference>
<evidence type="ECO:0000256" key="4">
    <source>
        <dbReference type="ARBA" id="ARBA00022692"/>
    </source>
</evidence>
<comment type="subcellular location">
    <subcellularLocation>
        <location evidence="1">Cell membrane</location>
        <topology evidence="1">Single-pass membrane protein</topology>
    </subcellularLocation>
    <subcellularLocation>
        <location evidence="7">Cell membrane</location>
        <topology evidence="7">Single-pass type II membrane protein</topology>
    </subcellularLocation>
</comment>
<keyword evidence="6 8" id="KW-0472">Membrane</keyword>
<evidence type="ECO:0000313" key="10">
    <source>
        <dbReference type="Proteomes" id="UP000317421"/>
    </source>
</evidence>
<dbReference type="PANTHER" id="PTHR30558">
    <property type="entry name" value="EXBD MEMBRANE COMPONENT OF PMF-DRIVEN MACROMOLECULE IMPORT SYSTEM"/>
    <property type="match status" value="1"/>
</dbReference>
<feature type="transmembrane region" description="Helical" evidence="8">
    <location>
        <begin position="20"/>
        <end position="38"/>
    </location>
</feature>
<keyword evidence="4 7" id="KW-0812">Transmembrane</keyword>
<evidence type="ECO:0000256" key="7">
    <source>
        <dbReference type="RuleBase" id="RU003879"/>
    </source>
</evidence>
<dbReference type="GO" id="GO:0022857">
    <property type="term" value="F:transmembrane transporter activity"/>
    <property type="evidence" value="ECO:0007669"/>
    <property type="project" value="InterPro"/>
</dbReference>
<sequence length="162" mass="18308">MKIRHTDHRDRIDVPMTPMIDIVFQLLVFFIMSFKIVLPEGDFNIRMPLPANDAPAAPSELPVFNLRMTAGEGGGLEQLSMDSRVFEGEDRFAKLHSYIRGLIDDSGGPGTAEDQEVEINADYDLHYDYVMRAITALSGYLENGQRHQLIEKIRLTPPTESE</sequence>
<evidence type="ECO:0000313" key="9">
    <source>
        <dbReference type="EMBL" id="TWU00308.1"/>
    </source>
</evidence>
<evidence type="ECO:0000256" key="5">
    <source>
        <dbReference type="ARBA" id="ARBA00022989"/>
    </source>
</evidence>
<dbReference type="Proteomes" id="UP000317421">
    <property type="component" value="Unassembled WGS sequence"/>
</dbReference>
<gene>
    <name evidence="9" type="ORF">Pla108_12570</name>
</gene>
<evidence type="ECO:0000256" key="8">
    <source>
        <dbReference type="SAM" id="Phobius"/>
    </source>
</evidence>
<dbReference type="RefSeq" id="WP_146443991.1">
    <property type="nucleotide sequence ID" value="NZ_SJPR01000001.1"/>
</dbReference>
<reference evidence="9 10" key="1">
    <citation type="submission" date="2019-02" db="EMBL/GenBank/DDBJ databases">
        <title>Deep-cultivation of Planctomycetes and their phenomic and genomic characterization uncovers novel biology.</title>
        <authorList>
            <person name="Wiegand S."/>
            <person name="Jogler M."/>
            <person name="Boedeker C."/>
            <person name="Pinto D."/>
            <person name="Vollmers J."/>
            <person name="Rivas-Marin E."/>
            <person name="Kohn T."/>
            <person name="Peeters S.H."/>
            <person name="Heuer A."/>
            <person name="Rast P."/>
            <person name="Oberbeckmann S."/>
            <person name="Bunk B."/>
            <person name="Jeske O."/>
            <person name="Meyerdierks A."/>
            <person name="Storesund J.E."/>
            <person name="Kallscheuer N."/>
            <person name="Luecker S."/>
            <person name="Lage O.M."/>
            <person name="Pohl T."/>
            <person name="Merkel B.J."/>
            <person name="Hornburger P."/>
            <person name="Mueller R.-W."/>
            <person name="Bruemmer F."/>
            <person name="Labrenz M."/>
            <person name="Spormann A.M."/>
            <person name="Op Den Camp H."/>
            <person name="Overmann J."/>
            <person name="Amann R."/>
            <person name="Jetten M.S.M."/>
            <person name="Mascher T."/>
            <person name="Medema M.H."/>
            <person name="Devos D.P."/>
            <person name="Kaster A.-K."/>
            <person name="Ovreas L."/>
            <person name="Rohde M."/>
            <person name="Galperin M.Y."/>
            <person name="Jogler C."/>
        </authorList>
    </citation>
    <scope>NUCLEOTIDE SEQUENCE [LARGE SCALE GENOMIC DNA]</scope>
    <source>
        <strain evidence="9 10">Pla108</strain>
    </source>
</reference>
<dbReference type="Pfam" id="PF02472">
    <property type="entry name" value="ExbD"/>
    <property type="match status" value="1"/>
</dbReference>
<keyword evidence="7" id="KW-0653">Protein transport</keyword>
<protein>
    <submittedName>
        <fullName evidence="9">Biopolymer transport protein ExbD/TolR</fullName>
    </submittedName>
</protein>
<name>A0A5C6ALE8_9BACT</name>
<evidence type="ECO:0000256" key="1">
    <source>
        <dbReference type="ARBA" id="ARBA00004162"/>
    </source>
</evidence>
<proteinExistence type="inferred from homology"/>
<keyword evidence="3" id="KW-1003">Cell membrane</keyword>
<evidence type="ECO:0000256" key="3">
    <source>
        <dbReference type="ARBA" id="ARBA00022475"/>
    </source>
</evidence>